<dbReference type="Proteomes" id="UP000242287">
    <property type="component" value="Unassembled WGS sequence"/>
</dbReference>
<reference evidence="1 2" key="1">
    <citation type="submission" date="2014-02" db="EMBL/GenBank/DDBJ databases">
        <title>Transposable element dynamics among asymbiotic and ectomycorrhizal Amanita fungi.</title>
        <authorList>
            <consortium name="DOE Joint Genome Institute"/>
            <person name="Hess J."/>
            <person name="Skrede I."/>
            <person name="Wolfe B."/>
            <person name="LaButti K."/>
            <person name="Ohm R.A."/>
            <person name="Grigoriev I.V."/>
            <person name="Pringle A."/>
        </authorList>
    </citation>
    <scope>NUCLEOTIDE SEQUENCE [LARGE SCALE GENOMIC DNA]</scope>
    <source>
        <strain evidence="1 2">SKay4041</strain>
    </source>
</reference>
<dbReference type="GO" id="GO:0005737">
    <property type="term" value="C:cytoplasm"/>
    <property type="evidence" value="ECO:0007669"/>
    <property type="project" value="TreeGrafter"/>
</dbReference>
<dbReference type="InterPro" id="IPR014729">
    <property type="entry name" value="Rossmann-like_a/b/a_fold"/>
</dbReference>
<dbReference type="AlphaFoldDB" id="A0A2A9NS68"/>
<proteinExistence type="predicted"/>
<gene>
    <name evidence="1" type="ORF">AMATHDRAFT_45856</name>
</gene>
<dbReference type="GO" id="GO:0000309">
    <property type="term" value="F:nicotinamide-nucleotide adenylyltransferase activity"/>
    <property type="evidence" value="ECO:0007669"/>
    <property type="project" value="TreeGrafter"/>
</dbReference>
<dbReference type="PANTHER" id="PTHR31285:SF0">
    <property type="entry name" value="NICOTINAMIDE MONONUCLEOTIDE ADENYLYLTRANSFERASE"/>
    <property type="match status" value="1"/>
</dbReference>
<name>A0A2A9NS68_9AGAR</name>
<keyword evidence="2" id="KW-1185">Reference proteome</keyword>
<dbReference type="EMBL" id="KZ301976">
    <property type="protein sequence ID" value="PFH52948.1"/>
    <property type="molecule type" value="Genomic_DNA"/>
</dbReference>
<dbReference type="GO" id="GO:0005634">
    <property type="term" value="C:nucleus"/>
    <property type="evidence" value="ECO:0007669"/>
    <property type="project" value="TreeGrafter"/>
</dbReference>
<dbReference type="PANTHER" id="PTHR31285">
    <property type="entry name" value="NICOTINAMIDE MONONUCLEOTIDE ADENYLYLTRANSFERASE"/>
    <property type="match status" value="1"/>
</dbReference>
<evidence type="ECO:0008006" key="3">
    <source>
        <dbReference type="Google" id="ProtNLM"/>
    </source>
</evidence>
<protein>
    <recommendedName>
        <fullName evidence="3">Nicotinamide-nucleotide adenylyltransferase</fullName>
    </recommendedName>
</protein>
<dbReference type="SUPFAM" id="SSF52374">
    <property type="entry name" value="Nucleotidylyl transferase"/>
    <property type="match status" value="1"/>
</dbReference>
<dbReference type="GO" id="GO:0016887">
    <property type="term" value="F:ATP hydrolysis activity"/>
    <property type="evidence" value="ECO:0007669"/>
    <property type="project" value="TreeGrafter"/>
</dbReference>
<dbReference type="OrthoDB" id="5591297at2759"/>
<evidence type="ECO:0000313" key="1">
    <source>
        <dbReference type="EMBL" id="PFH52948.1"/>
    </source>
</evidence>
<dbReference type="Gene3D" id="3.40.50.620">
    <property type="entry name" value="HUPs"/>
    <property type="match status" value="1"/>
</dbReference>
<organism evidence="1 2">
    <name type="scientific">Amanita thiersii Skay4041</name>
    <dbReference type="NCBI Taxonomy" id="703135"/>
    <lineage>
        <taxon>Eukaryota</taxon>
        <taxon>Fungi</taxon>
        <taxon>Dikarya</taxon>
        <taxon>Basidiomycota</taxon>
        <taxon>Agaricomycotina</taxon>
        <taxon>Agaricomycetes</taxon>
        <taxon>Agaricomycetidae</taxon>
        <taxon>Agaricales</taxon>
        <taxon>Pluteineae</taxon>
        <taxon>Amanitaceae</taxon>
        <taxon>Amanita</taxon>
    </lineage>
</organism>
<sequence length="294" mass="32685">MPSLPALIQRLRLSHPPVRLLHQSHSRWPLSSRTEHPSSSPLRISILDASFNPPTLAHLALANSPRPGGTPDYDARLLLLSVRNADKSIKPGDASYSQRIDMMHLLSNHITNTSDNVAIAIIDEPTFVGKSQHLLSFLSQRISSFHGITGDIPIQLFFLLGFDTLERLVAPRYYDSEEQMLIALRKFFSPPPAGDDSHVVCARRVSNISHSPTTQEGQVVPGNDTLIIPHVDEFTATGHIEIIDIGETESTYSSTAIRNIIGRNGLEDTSWRSLVTNDIAQYIVQQNLYRELES</sequence>
<accession>A0A2A9NS68</accession>
<evidence type="ECO:0000313" key="2">
    <source>
        <dbReference type="Proteomes" id="UP000242287"/>
    </source>
</evidence>
<dbReference type="STRING" id="703135.A0A2A9NS68"/>